<proteinExistence type="predicted"/>
<dbReference type="Gene3D" id="3.30.565.10">
    <property type="entry name" value="Histidine kinase-like ATPase, C-terminal domain"/>
    <property type="match status" value="1"/>
</dbReference>
<keyword evidence="3 5" id="KW-0597">Phosphoprotein</keyword>
<dbReference type="SUPFAM" id="SSF55874">
    <property type="entry name" value="ATPase domain of HSP90 chaperone/DNA topoisomerase II/histidine kinase"/>
    <property type="match status" value="1"/>
</dbReference>
<comment type="catalytic activity">
    <reaction evidence="1">
        <text>ATP + protein L-histidine = ADP + protein N-phospho-L-histidine.</text>
        <dbReference type="EC" id="2.7.13.3"/>
    </reaction>
</comment>
<reference evidence="12" key="1">
    <citation type="submission" date="2022-12" db="EMBL/GenBank/DDBJ databases">
        <title>Bacterial isolates from different developmental stages of Nematostella vectensis.</title>
        <authorList>
            <person name="Fraune S."/>
        </authorList>
    </citation>
    <scope>NUCLEOTIDE SEQUENCE</scope>
    <source>
        <strain evidence="12">G21630-S1</strain>
    </source>
</reference>
<dbReference type="EC" id="2.7.13.3" evidence="2"/>
<dbReference type="GO" id="GO:0005524">
    <property type="term" value="F:ATP binding"/>
    <property type="evidence" value="ECO:0007669"/>
    <property type="project" value="UniProtKB-KW"/>
</dbReference>
<feature type="compositionally biased region" description="Polar residues" evidence="6">
    <location>
        <begin position="882"/>
        <end position="892"/>
    </location>
</feature>
<keyword evidence="12" id="KW-0547">Nucleotide-binding</keyword>
<keyword evidence="7" id="KW-1133">Transmembrane helix</keyword>
<organism evidence="12 13">
    <name type="scientific">Kiloniella laminariae</name>
    <dbReference type="NCBI Taxonomy" id="454162"/>
    <lineage>
        <taxon>Bacteria</taxon>
        <taxon>Pseudomonadati</taxon>
        <taxon>Pseudomonadota</taxon>
        <taxon>Alphaproteobacteria</taxon>
        <taxon>Rhodospirillales</taxon>
        <taxon>Kiloniellaceae</taxon>
        <taxon>Kiloniella</taxon>
    </lineage>
</organism>
<dbReference type="CDD" id="cd16922">
    <property type="entry name" value="HATPase_EvgS-ArcB-TorS-like"/>
    <property type="match status" value="1"/>
</dbReference>
<dbReference type="PROSITE" id="PS50112">
    <property type="entry name" value="PAS"/>
    <property type="match status" value="1"/>
</dbReference>
<feature type="domain" description="Response regulatory" evidence="9">
    <location>
        <begin position="739"/>
        <end position="857"/>
    </location>
</feature>
<evidence type="ECO:0000259" key="9">
    <source>
        <dbReference type="PROSITE" id="PS50110"/>
    </source>
</evidence>
<dbReference type="NCBIfam" id="TIGR00229">
    <property type="entry name" value="sensory_box"/>
    <property type="match status" value="1"/>
</dbReference>
<dbReference type="Gene3D" id="3.40.50.2300">
    <property type="match status" value="1"/>
</dbReference>
<dbReference type="InterPro" id="IPR013655">
    <property type="entry name" value="PAS_fold_3"/>
</dbReference>
<keyword evidence="12" id="KW-0067">ATP-binding</keyword>
<dbReference type="CDD" id="cd17546">
    <property type="entry name" value="REC_hyHK_CKI1_RcsC-like"/>
    <property type="match status" value="1"/>
</dbReference>
<evidence type="ECO:0000259" key="11">
    <source>
        <dbReference type="PROSITE" id="PS50113"/>
    </source>
</evidence>
<evidence type="ECO:0000259" key="8">
    <source>
        <dbReference type="PROSITE" id="PS50109"/>
    </source>
</evidence>
<evidence type="ECO:0000313" key="12">
    <source>
        <dbReference type="EMBL" id="MCZ4279809.1"/>
    </source>
</evidence>
<dbReference type="PANTHER" id="PTHR45339:SF1">
    <property type="entry name" value="HYBRID SIGNAL TRANSDUCTION HISTIDINE KINASE J"/>
    <property type="match status" value="1"/>
</dbReference>
<dbReference type="Pfam" id="PF00512">
    <property type="entry name" value="HisKA"/>
    <property type="match status" value="1"/>
</dbReference>
<evidence type="ECO:0000313" key="13">
    <source>
        <dbReference type="Proteomes" id="UP001069802"/>
    </source>
</evidence>
<evidence type="ECO:0000256" key="7">
    <source>
        <dbReference type="SAM" id="Phobius"/>
    </source>
</evidence>
<feature type="transmembrane region" description="Helical" evidence="7">
    <location>
        <begin position="183"/>
        <end position="205"/>
    </location>
</feature>
<keyword evidence="7" id="KW-0812">Transmembrane</keyword>
<dbReference type="PROSITE" id="PS50109">
    <property type="entry name" value="HIS_KIN"/>
    <property type="match status" value="1"/>
</dbReference>
<dbReference type="SUPFAM" id="SSF52172">
    <property type="entry name" value="CheY-like"/>
    <property type="match status" value="1"/>
</dbReference>
<feature type="domain" description="Histidine kinase" evidence="8">
    <location>
        <begin position="495"/>
        <end position="718"/>
    </location>
</feature>
<dbReference type="Pfam" id="PF08447">
    <property type="entry name" value="PAS_3"/>
    <property type="match status" value="2"/>
</dbReference>
<evidence type="ECO:0000256" key="1">
    <source>
        <dbReference type="ARBA" id="ARBA00000085"/>
    </source>
</evidence>
<name>A0ABT4LFC8_9PROT</name>
<dbReference type="SMART" id="SM00388">
    <property type="entry name" value="HisKA"/>
    <property type="match status" value="1"/>
</dbReference>
<feature type="domain" description="PAC" evidence="11">
    <location>
        <begin position="425"/>
        <end position="477"/>
    </location>
</feature>
<protein>
    <recommendedName>
        <fullName evidence="2">histidine kinase</fullName>
        <ecNumber evidence="2">2.7.13.3</ecNumber>
    </recommendedName>
</protein>
<dbReference type="InterPro" id="IPR036890">
    <property type="entry name" value="HATPase_C_sf"/>
</dbReference>
<feature type="compositionally biased region" description="Acidic residues" evidence="6">
    <location>
        <begin position="861"/>
        <end position="877"/>
    </location>
</feature>
<dbReference type="InterPro" id="IPR036097">
    <property type="entry name" value="HisK_dim/P_sf"/>
</dbReference>
<dbReference type="InterPro" id="IPR001789">
    <property type="entry name" value="Sig_transdc_resp-reg_receiver"/>
</dbReference>
<dbReference type="SUPFAM" id="SSF47384">
    <property type="entry name" value="Homodimeric domain of signal transducing histidine kinase"/>
    <property type="match status" value="1"/>
</dbReference>
<accession>A0ABT4LFC8</accession>
<dbReference type="EMBL" id="JAPWGY010000001">
    <property type="protein sequence ID" value="MCZ4279809.1"/>
    <property type="molecule type" value="Genomic_DNA"/>
</dbReference>
<gene>
    <name evidence="12" type="ORF">O4H49_03405</name>
</gene>
<dbReference type="PROSITE" id="PS50110">
    <property type="entry name" value="RESPONSE_REGULATORY"/>
    <property type="match status" value="1"/>
</dbReference>
<dbReference type="SMART" id="SM00091">
    <property type="entry name" value="PAS"/>
    <property type="match status" value="2"/>
</dbReference>
<feature type="domain" description="PAS" evidence="10">
    <location>
        <begin position="350"/>
        <end position="422"/>
    </location>
</feature>
<sequence length="892" mass="98234">MFSVAKIISVGLLLTFLIFGGWASQILLDVGKDRAALAAVVEKRVSSLQQAEIFSRAMGYNGFIHHYKNYLLRGDESYFTAAQQDLAKAIVVLDELEQYSEAIEEKLAFAAVRETVLLYQKNMAESAVLVRQGLRPSEVDKVSRISDVEAERGIDFAIGALQDRLSGEVAILRNTMDKKVQDIYLLFGLLAIMLLSMTGLAYVLLRLVKSKEKITARFVEADRIAQQMHEAEILGKVGYWALGGEGAILEWSDGIFYIHGRDPAKGTPPLEVAIGDYHPDDREEIKRLIAKAQQDGETFEFQKRIVTGEGQEKTVFVRGEVKRSPSGQVISGVMMDITEQVAIQSEFTAVKQRFELARKAAEIGVWEYDPATQALAWDEGMFQLYGIKEQDFRGIYADWADRVHPDDLGRAEAEVQEAIENYQPFNSRFRVVQPDGTIRWINGRARVFADDQGVANRMIGVNIDITEMVQAEEKVHTALAEAKQANAAKSDFLAVMSHEIRTPLNAIMGMLELLDKDSLPAADQMLVKTALSSSQQLLTVLSDILDMSRIEAGKLEIEARPFNVLWALQQTMSLHNGIAQEKGLKVDYSLPENSPPVLLGDENRIRQIIGNFLSNAIKFTTKGTISVDATVIPATAEETDAVFTIKVTDQGIGIPAEKITALFQPFEQIDGGRTRKYGGTGLGLSICKRLAEAMGGTVGADSEAGKGSTFWLRLVLPISHEAKQAPKRDLKDILLPSLKILAAEDAKPNQFLLINMLQNKLGMDLHIVGNGALALEAVQQDDYDVILMDVQMPVMDGVTATRAIRALQAPCAEIPIIGLTANALTEQQDEYREAGMTFCLTKPIDWRELIITLASLKEPEPETGSEASDETSDEASDENGAPQEQLSDVSPG</sequence>
<dbReference type="CDD" id="cd00130">
    <property type="entry name" value="PAS"/>
    <property type="match status" value="2"/>
</dbReference>
<dbReference type="RefSeq" id="WP_269422006.1">
    <property type="nucleotide sequence ID" value="NZ_JAPWGY010000001.1"/>
</dbReference>
<dbReference type="Pfam" id="PF02518">
    <property type="entry name" value="HATPase_c"/>
    <property type="match status" value="1"/>
</dbReference>
<keyword evidence="13" id="KW-1185">Reference proteome</keyword>
<dbReference type="Proteomes" id="UP001069802">
    <property type="component" value="Unassembled WGS sequence"/>
</dbReference>
<keyword evidence="7" id="KW-0472">Membrane</keyword>
<evidence type="ECO:0000256" key="3">
    <source>
        <dbReference type="ARBA" id="ARBA00022553"/>
    </source>
</evidence>
<feature type="region of interest" description="Disordered" evidence="6">
    <location>
        <begin position="855"/>
        <end position="892"/>
    </location>
</feature>
<dbReference type="InterPro" id="IPR005467">
    <property type="entry name" value="His_kinase_dom"/>
</dbReference>
<dbReference type="InterPro" id="IPR001610">
    <property type="entry name" value="PAC"/>
</dbReference>
<dbReference type="SMART" id="SM00387">
    <property type="entry name" value="HATPase_c"/>
    <property type="match status" value="1"/>
</dbReference>
<feature type="modified residue" description="4-aspartylphosphate" evidence="5">
    <location>
        <position position="789"/>
    </location>
</feature>
<dbReference type="PRINTS" id="PR00344">
    <property type="entry name" value="BCTRLSENSOR"/>
</dbReference>
<dbReference type="SMART" id="SM00448">
    <property type="entry name" value="REC"/>
    <property type="match status" value="1"/>
</dbReference>
<evidence type="ECO:0000259" key="10">
    <source>
        <dbReference type="PROSITE" id="PS50112"/>
    </source>
</evidence>
<dbReference type="InterPro" id="IPR000700">
    <property type="entry name" value="PAS-assoc_C"/>
</dbReference>
<dbReference type="Gene3D" id="2.10.70.100">
    <property type="match status" value="2"/>
</dbReference>
<dbReference type="SMART" id="SM00086">
    <property type="entry name" value="PAC"/>
    <property type="match status" value="2"/>
</dbReference>
<dbReference type="SUPFAM" id="SSF55785">
    <property type="entry name" value="PYP-like sensor domain (PAS domain)"/>
    <property type="match status" value="2"/>
</dbReference>
<evidence type="ECO:0000256" key="2">
    <source>
        <dbReference type="ARBA" id="ARBA00012438"/>
    </source>
</evidence>
<dbReference type="PANTHER" id="PTHR45339">
    <property type="entry name" value="HYBRID SIGNAL TRANSDUCTION HISTIDINE KINASE J"/>
    <property type="match status" value="1"/>
</dbReference>
<dbReference type="InterPro" id="IPR011006">
    <property type="entry name" value="CheY-like_superfamily"/>
</dbReference>
<evidence type="ECO:0000256" key="4">
    <source>
        <dbReference type="ARBA" id="ARBA00023012"/>
    </source>
</evidence>
<dbReference type="InterPro" id="IPR003661">
    <property type="entry name" value="HisK_dim/P_dom"/>
</dbReference>
<dbReference type="Gene3D" id="3.30.450.20">
    <property type="entry name" value="PAS domain"/>
    <property type="match status" value="2"/>
</dbReference>
<evidence type="ECO:0000256" key="5">
    <source>
        <dbReference type="PROSITE-ProRule" id="PRU00169"/>
    </source>
</evidence>
<dbReference type="InterPro" id="IPR003594">
    <property type="entry name" value="HATPase_dom"/>
</dbReference>
<dbReference type="Pfam" id="PF00072">
    <property type="entry name" value="Response_reg"/>
    <property type="match status" value="1"/>
</dbReference>
<dbReference type="PROSITE" id="PS50113">
    <property type="entry name" value="PAC"/>
    <property type="match status" value="1"/>
</dbReference>
<dbReference type="CDD" id="cd00082">
    <property type="entry name" value="HisKA"/>
    <property type="match status" value="1"/>
</dbReference>
<dbReference type="Gene3D" id="1.10.287.130">
    <property type="match status" value="1"/>
</dbReference>
<evidence type="ECO:0000256" key="6">
    <source>
        <dbReference type="SAM" id="MobiDB-lite"/>
    </source>
</evidence>
<keyword evidence="4" id="KW-0902">Two-component regulatory system</keyword>
<dbReference type="InterPro" id="IPR000014">
    <property type="entry name" value="PAS"/>
</dbReference>
<comment type="caution">
    <text evidence="12">The sequence shown here is derived from an EMBL/GenBank/DDBJ whole genome shotgun (WGS) entry which is preliminary data.</text>
</comment>
<dbReference type="InterPro" id="IPR004358">
    <property type="entry name" value="Sig_transdc_His_kin-like_C"/>
</dbReference>
<dbReference type="InterPro" id="IPR035965">
    <property type="entry name" value="PAS-like_dom_sf"/>
</dbReference>